<evidence type="ECO:0000313" key="2">
    <source>
        <dbReference type="Proteomes" id="UP000663802"/>
    </source>
</evidence>
<dbReference type="Gene3D" id="3.10.450.50">
    <property type="match status" value="1"/>
</dbReference>
<dbReference type="SUPFAM" id="SSF54427">
    <property type="entry name" value="NTF2-like"/>
    <property type="match status" value="1"/>
</dbReference>
<dbReference type="InterPro" id="IPR032710">
    <property type="entry name" value="NTF2-like_dom_sf"/>
</dbReference>
<comment type="caution">
    <text evidence="1">The sequence shown here is derived from an EMBL/GenBank/DDBJ whole genome shotgun (WGS) entry which is preliminary data.</text>
</comment>
<name>A0ABQ1EAT2_9CLOT</name>
<evidence type="ECO:0008006" key="3">
    <source>
        <dbReference type="Google" id="ProtNLM"/>
    </source>
</evidence>
<accession>A0ABQ1EAT2</accession>
<reference evidence="1 2" key="1">
    <citation type="journal article" date="2021" name="Int. J. Syst. Evol. Microbiol.">
        <title>Clostridium zeae sp. nov., isolated from corn silage.</title>
        <authorList>
            <person name="Kobayashi H."/>
            <person name="Tanizawa Y."/>
            <person name="Yagura M."/>
            <person name="Sakamoto M."/>
            <person name="Ohkuma M."/>
            <person name="Tohno M."/>
        </authorList>
    </citation>
    <scope>NUCLEOTIDE SEQUENCE [LARGE SCALE GENOMIC DNA]</scope>
    <source>
        <strain evidence="1 2">CSC2</strain>
    </source>
</reference>
<proteinExistence type="predicted"/>
<organism evidence="1 2">
    <name type="scientific">Clostridium zeae</name>
    <dbReference type="NCBI Taxonomy" id="2759022"/>
    <lineage>
        <taxon>Bacteria</taxon>
        <taxon>Bacillati</taxon>
        <taxon>Bacillota</taxon>
        <taxon>Clostridia</taxon>
        <taxon>Eubacteriales</taxon>
        <taxon>Clostridiaceae</taxon>
        <taxon>Clostridium</taxon>
    </lineage>
</organism>
<dbReference type="Proteomes" id="UP000663802">
    <property type="component" value="Unassembled WGS sequence"/>
</dbReference>
<keyword evidence="2" id="KW-1185">Reference proteome</keyword>
<gene>
    <name evidence="1" type="ORF">CSC2_22660</name>
</gene>
<dbReference type="EMBL" id="BMBA01000002">
    <property type="protein sequence ID" value="GFZ31740.1"/>
    <property type="molecule type" value="Genomic_DNA"/>
</dbReference>
<protein>
    <recommendedName>
        <fullName evidence="3">Nuclear transport factor 2 family protein</fullName>
    </recommendedName>
</protein>
<dbReference type="RefSeq" id="WP_206870037.1">
    <property type="nucleotide sequence ID" value="NZ_BMBA01000002.1"/>
</dbReference>
<evidence type="ECO:0000313" key="1">
    <source>
        <dbReference type="EMBL" id="GFZ31740.1"/>
    </source>
</evidence>
<sequence>MIMQLPKPIEIYMNSLNTNDNNVIDRCIAKDAHVHDIGEDNHIYGLIDIKKWRGISNEEFKLKSEVINAENKNGIIMVSSITTGKFSGSPQLFYYFFTVKDNLITNIEIVPGKENVKL</sequence>